<evidence type="ECO:0000256" key="14">
    <source>
        <dbReference type="ARBA" id="ARBA00023136"/>
    </source>
</evidence>
<dbReference type="GO" id="GO:0006869">
    <property type="term" value="P:lipid transport"/>
    <property type="evidence" value="ECO:0007669"/>
    <property type="project" value="UniProtKB-KW"/>
</dbReference>
<comment type="subcellular location">
    <subcellularLocation>
        <location evidence="1">Cell membrane</location>
        <topology evidence="1">Peripheral membrane protein</topology>
    </subcellularLocation>
    <subcellularLocation>
        <location evidence="2">Endoplasmic reticulum membrane</location>
        <topology evidence="2">Multi-pass membrane protein</topology>
    </subcellularLocation>
</comment>
<dbReference type="InterPro" id="IPR000008">
    <property type="entry name" value="C2_dom"/>
</dbReference>
<dbReference type="InterPro" id="IPR051634">
    <property type="entry name" value="Extended_Synaptotagmin"/>
</dbReference>
<dbReference type="AlphaFoldDB" id="A0A674EWN0"/>
<dbReference type="FunFam" id="2.60.40.150:FF:000078">
    <property type="entry name" value="Extended synaptotagmin 2"/>
    <property type="match status" value="1"/>
</dbReference>
<evidence type="ECO:0000256" key="16">
    <source>
        <dbReference type="SAM" id="Phobius"/>
    </source>
</evidence>
<dbReference type="GO" id="GO:0005509">
    <property type="term" value="F:calcium ion binding"/>
    <property type="evidence" value="ECO:0007669"/>
    <property type="project" value="TreeGrafter"/>
</dbReference>
<dbReference type="GO" id="GO:0005789">
    <property type="term" value="C:endoplasmic reticulum membrane"/>
    <property type="evidence" value="ECO:0007669"/>
    <property type="project" value="UniProtKB-SubCell"/>
</dbReference>
<feature type="domain" description="C2" evidence="17">
    <location>
        <begin position="290"/>
        <end position="411"/>
    </location>
</feature>
<evidence type="ECO:0000256" key="10">
    <source>
        <dbReference type="ARBA" id="ARBA00022837"/>
    </source>
</evidence>
<evidence type="ECO:0000256" key="15">
    <source>
        <dbReference type="SAM" id="MobiDB-lite"/>
    </source>
</evidence>
<keyword evidence="4" id="KW-0813">Transport</keyword>
<proteinExistence type="inferred from homology"/>
<evidence type="ECO:0000256" key="7">
    <source>
        <dbReference type="ARBA" id="ARBA00022723"/>
    </source>
</evidence>
<dbReference type="InterPro" id="IPR037733">
    <property type="entry name" value="Ext_Synaptotagmin_C2A"/>
</dbReference>
<dbReference type="GeneTree" id="ENSGT00940000156086"/>
<dbReference type="Proteomes" id="UP000472277">
    <property type="component" value="Chromosome 21"/>
</dbReference>
<dbReference type="InterPro" id="IPR037752">
    <property type="entry name" value="C2C_KIAA1228"/>
</dbReference>
<evidence type="ECO:0000256" key="8">
    <source>
        <dbReference type="ARBA" id="ARBA00022737"/>
    </source>
</evidence>
<comment type="similarity">
    <text evidence="3">Belongs to the extended synaptotagmin family.</text>
</comment>
<evidence type="ECO:0000256" key="4">
    <source>
        <dbReference type="ARBA" id="ARBA00022448"/>
    </source>
</evidence>
<evidence type="ECO:0000313" key="20">
    <source>
        <dbReference type="Proteomes" id="UP000472277"/>
    </source>
</evidence>
<dbReference type="GO" id="GO:0005544">
    <property type="term" value="F:calcium-dependent phospholipid binding"/>
    <property type="evidence" value="ECO:0007669"/>
    <property type="project" value="TreeGrafter"/>
</dbReference>
<evidence type="ECO:0000256" key="3">
    <source>
        <dbReference type="ARBA" id="ARBA00005867"/>
    </source>
</evidence>
<sequence length="805" mass="90791">LPGPSCPGPTTPIIAPVDLKDEPQSPVTDVTQMLIKCAKSFIVILPIYVLGYFDFSFSWVLIGLTIFFWWRRHQGHKNNRLTRSLAFLEHEEKTVKQSLATSELPPWVHYPDVERVEWLNKTVKQMWPYICQFVDKLFRETIEPAVKGANAHLSSFCFTKIDMGDKPIRVNGVKVYTENVDKRQIIMDLDISFIGNTEIDVDIKKYYCRAGIKSIQLQGVLRVIMEPLLGDMPLIGALAVFFLKKPFLDINWTGLTNILDIPGLNGMCDNLIQDIIYSYLVLPNRITIPLVGEAQLSQLRFPIPKGVLRIHFLEAQELLAKDMFLGGIIKGKSDPYGVLHIDNQLFRSKVIKKTINPKWNEVFEAMVYENSGPQNLEIELFDEDTDQDDFLGNNKVDKGQANDDLSSALLVVFLDSARSLPTVFKGNLGSGYLKERRAVAYSWSFSLPLTWSFFPNQTRYKTNEPVWEEAFPFLIHNPKFQELKIEVRDEKHDCSLGTLSLPLARLLESEDMTLHQRFDLKSSGTNSTIKMKMALRVLCKEKLTGSDQTSSMPVPKTSTSNPIPVKSPPVSEPPKLVPISDLSRSVAASTQELHRRGGDGEPYSGDPVSIGLADAGRSTSNLAIFGSHKHLAHFGSTVSIASDISNPYATQELQQRLSELQNGSAGHLPLGEVQLTVRHSPQRNKLVVVLHACRNLIAFTDHGSDPYVRLYLLPDKRRSGRRKTHTHKKTLNPVYDEIFEFSVSVVELHRRTLDVAVKNGGNIFSKHKGLLGKVLVDLTHEDIVKGWTQWYELSEDGLRETLQQL</sequence>
<organism evidence="19 20">
    <name type="scientific">Salmo trutta</name>
    <name type="common">Brown trout</name>
    <dbReference type="NCBI Taxonomy" id="8032"/>
    <lineage>
        <taxon>Eukaryota</taxon>
        <taxon>Metazoa</taxon>
        <taxon>Chordata</taxon>
        <taxon>Craniata</taxon>
        <taxon>Vertebrata</taxon>
        <taxon>Euteleostomi</taxon>
        <taxon>Actinopterygii</taxon>
        <taxon>Neopterygii</taxon>
        <taxon>Teleostei</taxon>
        <taxon>Protacanthopterygii</taxon>
        <taxon>Salmoniformes</taxon>
        <taxon>Salmonidae</taxon>
        <taxon>Salmoninae</taxon>
        <taxon>Salmo</taxon>
    </lineage>
</organism>
<dbReference type="PANTHER" id="PTHR45761:SF2">
    <property type="entry name" value="EXTENDED SYNAPTOTAGMIN-2"/>
    <property type="match status" value="1"/>
</dbReference>
<dbReference type="InterPro" id="IPR037749">
    <property type="entry name" value="Ext_Synaptotagmin_C2B"/>
</dbReference>
<evidence type="ECO:0000259" key="18">
    <source>
        <dbReference type="PROSITE" id="PS51847"/>
    </source>
</evidence>
<keyword evidence="11 16" id="KW-1133">Transmembrane helix</keyword>
<keyword evidence="7" id="KW-0479">Metal-binding</keyword>
<keyword evidence="13" id="KW-0446">Lipid-binding</keyword>
<dbReference type="InterPro" id="IPR039010">
    <property type="entry name" value="Synaptotagmin_SMP"/>
</dbReference>
<evidence type="ECO:0000256" key="13">
    <source>
        <dbReference type="ARBA" id="ARBA00023121"/>
    </source>
</evidence>
<feature type="domain" description="C2" evidence="17">
    <location>
        <begin position="669"/>
        <end position="791"/>
    </location>
</feature>
<dbReference type="Pfam" id="PF17047">
    <property type="entry name" value="SMP_LBD"/>
    <property type="match status" value="1"/>
</dbReference>
<evidence type="ECO:0000256" key="11">
    <source>
        <dbReference type="ARBA" id="ARBA00022989"/>
    </source>
</evidence>
<dbReference type="GO" id="GO:0031210">
    <property type="term" value="F:phosphatidylcholine binding"/>
    <property type="evidence" value="ECO:0007669"/>
    <property type="project" value="TreeGrafter"/>
</dbReference>
<feature type="compositionally biased region" description="Pro residues" evidence="15">
    <location>
        <begin position="565"/>
        <end position="576"/>
    </location>
</feature>
<evidence type="ECO:0000259" key="17">
    <source>
        <dbReference type="PROSITE" id="PS50004"/>
    </source>
</evidence>
<dbReference type="Ensembl" id="ENSSTUT00000119945.1">
    <property type="protein sequence ID" value="ENSSTUP00000112047.1"/>
    <property type="gene ID" value="ENSSTUG00000049287.1"/>
</dbReference>
<dbReference type="GO" id="GO:0008429">
    <property type="term" value="F:phosphatidylethanolamine binding"/>
    <property type="evidence" value="ECO:0007669"/>
    <property type="project" value="TreeGrafter"/>
</dbReference>
<dbReference type="GO" id="GO:0035091">
    <property type="term" value="F:phosphatidylinositol binding"/>
    <property type="evidence" value="ECO:0007669"/>
    <property type="project" value="TreeGrafter"/>
</dbReference>
<dbReference type="PANTHER" id="PTHR45761">
    <property type="entry name" value="EXTENDED SYNAPTOTAGMIN-LIKE PROTEIN 2, ISOFORM C"/>
    <property type="match status" value="1"/>
</dbReference>
<keyword evidence="5" id="KW-1003">Cell membrane</keyword>
<dbReference type="SMART" id="SM00239">
    <property type="entry name" value="C2"/>
    <property type="match status" value="3"/>
</dbReference>
<dbReference type="GO" id="GO:0005886">
    <property type="term" value="C:plasma membrane"/>
    <property type="evidence" value="ECO:0007669"/>
    <property type="project" value="UniProtKB-SubCell"/>
</dbReference>
<keyword evidence="9" id="KW-0256">Endoplasmic reticulum</keyword>
<reference evidence="19" key="1">
    <citation type="submission" date="2025-08" db="UniProtKB">
        <authorList>
            <consortium name="Ensembl"/>
        </authorList>
    </citation>
    <scope>IDENTIFICATION</scope>
</reference>
<dbReference type="InterPro" id="IPR035892">
    <property type="entry name" value="C2_domain_sf"/>
</dbReference>
<feature type="compositionally biased region" description="Polar residues" evidence="15">
    <location>
        <begin position="545"/>
        <end position="561"/>
    </location>
</feature>
<gene>
    <name evidence="19" type="primary">ESYT2</name>
</gene>
<dbReference type="SUPFAM" id="SSF49562">
    <property type="entry name" value="C2 domain (Calcium/lipid-binding domain, CaLB)"/>
    <property type="match status" value="3"/>
</dbReference>
<feature type="domain" description="SMP-LTD" evidence="18">
    <location>
        <begin position="112"/>
        <end position="291"/>
    </location>
</feature>
<dbReference type="Pfam" id="PF00168">
    <property type="entry name" value="C2"/>
    <property type="match status" value="3"/>
</dbReference>
<keyword evidence="14 16" id="KW-0472">Membrane</keyword>
<evidence type="ECO:0000256" key="5">
    <source>
        <dbReference type="ARBA" id="ARBA00022475"/>
    </source>
</evidence>
<name>A0A674EWN0_SALTR</name>
<feature type="region of interest" description="Disordered" evidence="15">
    <location>
        <begin position="544"/>
        <end position="605"/>
    </location>
</feature>
<dbReference type="PROSITE" id="PS51847">
    <property type="entry name" value="SMP"/>
    <property type="match status" value="1"/>
</dbReference>
<dbReference type="InterPro" id="IPR031468">
    <property type="entry name" value="SMP_LBD"/>
</dbReference>
<evidence type="ECO:0000256" key="9">
    <source>
        <dbReference type="ARBA" id="ARBA00022824"/>
    </source>
</evidence>
<evidence type="ECO:0000256" key="1">
    <source>
        <dbReference type="ARBA" id="ARBA00004202"/>
    </source>
</evidence>
<accession>A0A674EWN0</accession>
<evidence type="ECO:0000256" key="12">
    <source>
        <dbReference type="ARBA" id="ARBA00023055"/>
    </source>
</evidence>
<keyword evidence="20" id="KW-1185">Reference proteome</keyword>
<keyword evidence="6 16" id="KW-0812">Transmembrane</keyword>
<dbReference type="Gene3D" id="2.60.40.150">
    <property type="entry name" value="C2 domain"/>
    <property type="match status" value="3"/>
</dbReference>
<dbReference type="CDD" id="cd04050">
    <property type="entry name" value="C2B_Synaptotagmin-like"/>
    <property type="match status" value="1"/>
</dbReference>
<dbReference type="CDD" id="cd08391">
    <property type="entry name" value="C2A_C2C_Synaptotagmin_like"/>
    <property type="match status" value="1"/>
</dbReference>
<keyword evidence="8" id="KW-0677">Repeat</keyword>
<feature type="transmembrane region" description="Helical" evidence="16">
    <location>
        <begin position="41"/>
        <end position="70"/>
    </location>
</feature>
<evidence type="ECO:0000313" key="19">
    <source>
        <dbReference type="Ensembl" id="ENSSTUP00000112047.1"/>
    </source>
</evidence>
<feature type="compositionally biased region" description="Polar residues" evidence="15">
    <location>
        <begin position="582"/>
        <end position="591"/>
    </location>
</feature>
<dbReference type="PROSITE" id="PS50004">
    <property type="entry name" value="C2"/>
    <property type="match status" value="2"/>
</dbReference>
<keyword evidence="12" id="KW-0445">Lipid transport</keyword>
<dbReference type="FunFam" id="2.60.40.150:FF:000025">
    <property type="entry name" value="Extended synaptotagmin 2"/>
    <property type="match status" value="1"/>
</dbReference>
<keyword evidence="10" id="KW-0106">Calcium</keyword>
<reference evidence="19" key="2">
    <citation type="submission" date="2025-09" db="UniProtKB">
        <authorList>
            <consortium name="Ensembl"/>
        </authorList>
    </citation>
    <scope>IDENTIFICATION</scope>
</reference>
<dbReference type="CDD" id="cd04030">
    <property type="entry name" value="C2C_KIAA1228"/>
    <property type="match status" value="1"/>
</dbReference>
<evidence type="ECO:0000256" key="6">
    <source>
        <dbReference type="ARBA" id="ARBA00022692"/>
    </source>
</evidence>
<protein>
    <submittedName>
        <fullName evidence="19">Extended synaptotagmin 2</fullName>
    </submittedName>
</protein>
<dbReference type="GO" id="GO:0061817">
    <property type="term" value="P:endoplasmic reticulum-plasma membrane tethering"/>
    <property type="evidence" value="ECO:0007669"/>
    <property type="project" value="InterPro"/>
</dbReference>
<evidence type="ECO:0000256" key="2">
    <source>
        <dbReference type="ARBA" id="ARBA00004477"/>
    </source>
</evidence>